<feature type="transmembrane region" description="Helical" evidence="1">
    <location>
        <begin position="135"/>
        <end position="159"/>
    </location>
</feature>
<organism evidence="2 3">
    <name type="scientific">Tumebacillus lacus</name>
    <dbReference type="NCBI Taxonomy" id="2995335"/>
    <lineage>
        <taxon>Bacteria</taxon>
        <taxon>Bacillati</taxon>
        <taxon>Bacillota</taxon>
        <taxon>Bacilli</taxon>
        <taxon>Bacillales</taxon>
        <taxon>Alicyclobacillaceae</taxon>
        <taxon>Tumebacillus</taxon>
    </lineage>
</organism>
<dbReference type="Proteomes" id="UP001208017">
    <property type="component" value="Unassembled WGS sequence"/>
</dbReference>
<feature type="transmembrane region" description="Helical" evidence="1">
    <location>
        <begin position="59"/>
        <end position="82"/>
    </location>
</feature>
<proteinExistence type="predicted"/>
<evidence type="ECO:0000313" key="2">
    <source>
        <dbReference type="EMBL" id="MCX7570758.1"/>
    </source>
</evidence>
<evidence type="ECO:0000256" key="1">
    <source>
        <dbReference type="SAM" id="Phobius"/>
    </source>
</evidence>
<keyword evidence="1" id="KW-1133">Transmembrane helix</keyword>
<sequence length="235" mass="25704">MSRVLALSLRDLKDIGRDPMLMIAIVGPLLLAMVIRFVLPFASQWLEVRFGVGLMEYGALFACLLLAMVPLMLGMLIGLVLLDERDEDLLSYFAVTPLMKKGYLVYRLASPVVLSFVLSLVALAAAGLAEYSAAQAIPAVLMLALEAPMFALFMTVVAGNKVEGMAVAKAGGILLLAPFANYFLQDQWQWVGMLLPTYWAAEAFLEPGGRAVLVGFVFHGVVLWGLMRRFMGQRN</sequence>
<dbReference type="RefSeq" id="WP_267152011.1">
    <property type="nucleotide sequence ID" value="NZ_JAPMLT010000006.1"/>
</dbReference>
<keyword evidence="1" id="KW-0812">Transmembrane</keyword>
<feature type="transmembrane region" description="Helical" evidence="1">
    <location>
        <begin position="103"/>
        <end position="129"/>
    </location>
</feature>
<gene>
    <name evidence="2" type="ORF">OS242_12390</name>
</gene>
<feature type="transmembrane region" description="Helical" evidence="1">
    <location>
        <begin position="20"/>
        <end position="39"/>
    </location>
</feature>
<keyword evidence="3" id="KW-1185">Reference proteome</keyword>
<keyword evidence="1" id="KW-0472">Membrane</keyword>
<comment type="caution">
    <text evidence="2">The sequence shown here is derived from an EMBL/GenBank/DDBJ whole genome shotgun (WGS) entry which is preliminary data.</text>
</comment>
<name>A0ABT3X461_9BACL</name>
<evidence type="ECO:0008006" key="4">
    <source>
        <dbReference type="Google" id="ProtNLM"/>
    </source>
</evidence>
<feature type="transmembrane region" description="Helical" evidence="1">
    <location>
        <begin position="166"/>
        <end position="184"/>
    </location>
</feature>
<dbReference type="EMBL" id="JAPMLT010000006">
    <property type="protein sequence ID" value="MCX7570758.1"/>
    <property type="molecule type" value="Genomic_DNA"/>
</dbReference>
<feature type="transmembrane region" description="Helical" evidence="1">
    <location>
        <begin position="204"/>
        <end position="226"/>
    </location>
</feature>
<accession>A0ABT3X461</accession>
<evidence type="ECO:0000313" key="3">
    <source>
        <dbReference type="Proteomes" id="UP001208017"/>
    </source>
</evidence>
<protein>
    <recommendedName>
        <fullName evidence="4">Fluoroquinolone transporter permease</fullName>
    </recommendedName>
</protein>
<reference evidence="2 3" key="1">
    <citation type="submission" date="2022-11" db="EMBL/GenBank/DDBJ databases">
        <title>Study of microbial diversity in lake waters.</title>
        <authorList>
            <person name="Zhang J."/>
        </authorList>
    </citation>
    <scope>NUCLEOTIDE SEQUENCE [LARGE SCALE GENOMIC DNA]</scope>
    <source>
        <strain evidence="2 3">DT12</strain>
    </source>
</reference>